<sequence length="169" mass="18412">MSLLTCFLRPLLTTGLLLASITSVAVDVPDANVLEPGFREKTFGDYTVHFSTFSSAFITPEVAEVYGITRARNQLLVNVSVTQTDAGKTSLGLGATINGTASNLLQQQRVLDFAEINEGNATYYLAPLKHTNEEVYNFSITVTPTGTNHEDAAPMTVKFSRKLYVEEAE</sequence>
<evidence type="ECO:0000313" key="3">
    <source>
        <dbReference type="EMBL" id="MFC3155791.1"/>
    </source>
</evidence>
<dbReference type="Pfam" id="PF14467">
    <property type="entry name" value="DUF4426"/>
    <property type="match status" value="1"/>
</dbReference>
<keyword evidence="1" id="KW-0732">Signal</keyword>
<proteinExistence type="predicted"/>
<dbReference type="RefSeq" id="WP_382416738.1">
    <property type="nucleotide sequence ID" value="NZ_AP031500.1"/>
</dbReference>
<dbReference type="InterPro" id="IPR025218">
    <property type="entry name" value="DUF4426"/>
</dbReference>
<evidence type="ECO:0000256" key="1">
    <source>
        <dbReference type="SAM" id="SignalP"/>
    </source>
</evidence>
<feature type="domain" description="DUF4426" evidence="2">
    <location>
        <begin position="41"/>
        <end position="166"/>
    </location>
</feature>
<feature type="signal peptide" evidence="1">
    <location>
        <begin position="1"/>
        <end position="25"/>
    </location>
</feature>
<evidence type="ECO:0000313" key="4">
    <source>
        <dbReference type="Proteomes" id="UP001595548"/>
    </source>
</evidence>
<reference evidence="4" key="1">
    <citation type="journal article" date="2019" name="Int. J. Syst. Evol. Microbiol.">
        <title>The Global Catalogue of Microorganisms (GCM) 10K type strain sequencing project: providing services to taxonomists for standard genome sequencing and annotation.</title>
        <authorList>
            <consortium name="The Broad Institute Genomics Platform"/>
            <consortium name="The Broad Institute Genome Sequencing Center for Infectious Disease"/>
            <person name="Wu L."/>
            <person name="Ma J."/>
        </authorList>
    </citation>
    <scope>NUCLEOTIDE SEQUENCE [LARGE SCALE GENOMIC DNA]</scope>
    <source>
        <strain evidence="4">KCTC 52141</strain>
    </source>
</reference>
<keyword evidence="4" id="KW-1185">Reference proteome</keyword>
<feature type="chain" id="PRO_5045612757" evidence="1">
    <location>
        <begin position="26"/>
        <end position="169"/>
    </location>
</feature>
<dbReference type="Gene3D" id="2.60.40.3340">
    <property type="entry name" value="Domain of unknown function DUF4426"/>
    <property type="match status" value="1"/>
</dbReference>
<dbReference type="Proteomes" id="UP001595548">
    <property type="component" value="Unassembled WGS sequence"/>
</dbReference>
<dbReference type="EMBL" id="JBHRTL010000007">
    <property type="protein sequence ID" value="MFC3155791.1"/>
    <property type="molecule type" value="Genomic_DNA"/>
</dbReference>
<name>A0ABV7HSN3_9GAMM</name>
<accession>A0ABV7HSN3</accession>
<protein>
    <submittedName>
        <fullName evidence="3">DUF4426 domain-containing protein</fullName>
    </submittedName>
</protein>
<evidence type="ECO:0000259" key="2">
    <source>
        <dbReference type="Pfam" id="PF14467"/>
    </source>
</evidence>
<comment type="caution">
    <text evidence="3">The sequence shown here is derived from an EMBL/GenBank/DDBJ whole genome shotgun (WGS) entry which is preliminary data.</text>
</comment>
<organism evidence="3 4">
    <name type="scientific">Gilvimarinus japonicus</name>
    <dbReference type="NCBI Taxonomy" id="1796469"/>
    <lineage>
        <taxon>Bacteria</taxon>
        <taxon>Pseudomonadati</taxon>
        <taxon>Pseudomonadota</taxon>
        <taxon>Gammaproteobacteria</taxon>
        <taxon>Cellvibrionales</taxon>
        <taxon>Cellvibrionaceae</taxon>
        <taxon>Gilvimarinus</taxon>
    </lineage>
</organism>
<gene>
    <name evidence="3" type="ORF">ACFOEB_11320</name>
</gene>